<feature type="non-terminal residue" evidence="1">
    <location>
        <position position="1"/>
    </location>
</feature>
<comment type="caution">
    <text evidence="1">The sequence shown here is derived from an EMBL/GenBank/DDBJ whole genome shotgun (WGS) entry which is preliminary data.</text>
</comment>
<proteinExistence type="predicted"/>
<evidence type="ECO:0000313" key="1">
    <source>
        <dbReference type="EMBL" id="KAJ7039995.1"/>
    </source>
</evidence>
<dbReference type="EMBL" id="JARJCM010000024">
    <property type="protein sequence ID" value="KAJ7039995.1"/>
    <property type="molecule type" value="Genomic_DNA"/>
</dbReference>
<dbReference type="InterPro" id="IPR012337">
    <property type="entry name" value="RNaseH-like_sf"/>
</dbReference>
<reference evidence="1" key="1">
    <citation type="submission" date="2023-03" db="EMBL/GenBank/DDBJ databases">
        <title>Massive genome expansion in bonnet fungi (Mycena s.s.) driven by repeated elements and novel gene families across ecological guilds.</title>
        <authorList>
            <consortium name="Lawrence Berkeley National Laboratory"/>
            <person name="Harder C.B."/>
            <person name="Miyauchi S."/>
            <person name="Viragh M."/>
            <person name="Kuo A."/>
            <person name="Thoen E."/>
            <person name="Andreopoulos B."/>
            <person name="Lu D."/>
            <person name="Skrede I."/>
            <person name="Drula E."/>
            <person name="Henrissat B."/>
            <person name="Morin E."/>
            <person name="Kohler A."/>
            <person name="Barry K."/>
            <person name="LaButti K."/>
            <person name="Morin E."/>
            <person name="Salamov A."/>
            <person name="Lipzen A."/>
            <person name="Mereny Z."/>
            <person name="Hegedus B."/>
            <person name="Baldrian P."/>
            <person name="Stursova M."/>
            <person name="Weitz H."/>
            <person name="Taylor A."/>
            <person name="Grigoriev I.V."/>
            <person name="Nagy L.G."/>
            <person name="Martin F."/>
            <person name="Kauserud H."/>
        </authorList>
    </citation>
    <scope>NUCLEOTIDE SEQUENCE</scope>
    <source>
        <strain evidence="1">CBHHK200</strain>
    </source>
</reference>
<organism evidence="1 2">
    <name type="scientific">Mycena alexandri</name>
    <dbReference type="NCBI Taxonomy" id="1745969"/>
    <lineage>
        <taxon>Eukaryota</taxon>
        <taxon>Fungi</taxon>
        <taxon>Dikarya</taxon>
        <taxon>Basidiomycota</taxon>
        <taxon>Agaricomycotina</taxon>
        <taxon>Agaricomycetes</taxon>
        <taxon>Agaricomycetidae</taxon>
        <taxon>Agaricales</taxon>
        <taxon>Marasmiineae</taxon>
        <taxon>Mycenaceae</taxon>
        <taxon>Mycena</taxon>
    </lineage>
</organism>
<keyword evidence="2" id="KW-1185">Reference proteome</keyword>
<name>A0AAD6X961_9AGAR</name>
<protein>
    <recommendedName>
        <fullName evidence="3">HAT C-terminal dimerisation domain-containing protein</fullName>
    </recommendedName>
</protein>
<dbReference type="AlphaFoldDB" id="A0AAD6X961"/>
<accession>A0AAD6X961</accession>
<dbReference type="SUPFAM" id="SSF53098">
    <property type="entry name" value="Ribonuclease H-like"/>
    <property type="match status" value="1"/>
</dbReference>
<gene>
    <name evidence="1" type="ORF">C8F04DRAFT_948946</name>
</gene>
<evidence type="ECO:0008006" key="3">
    <source>
        <dbReference type="Google" id="ProtNLM"/>
    </source>
</evidence>
<dbReference type="Proteomes" id="UP001218188">
    <property type="component" value="Unassembled WGS sequence"/>
</dbReference>
<evidence type="ECO:0000313" key="2">
    <source>
        <dbReference type="Proteomes" id="UP001218188"/>
    </source>
</evidence>
<sequence length="78" mass="8959">WPRIFRLFADYAPIQTISVPSEWVFSSSAETDTKHRNRTSAMLMEALQMLKFNYKNQGLTLCLTGRLSLLPTTMKTGF</sequence>